<sequence>DVAIRLPTEQADGVAMAVWTFPNNGPKTAVF</sequence>
<feature type="non-terminal residue" evidence="1">
    <location>
        <position position="1"/>
    </location>
</feature>
<reference evidence="1" key="1">
    <citation type="journal article" date="2014" name="Front. Microbiol.">
        <title>High frequency of phylogenetically diverse reductive dehalogenase-homologous genes in deep subseafloor sedimentary metagenomes.</title>
        <authorList>
            <person name="Kawai M."/>
            <person name="Futagami T."/>
            <person name="Toyoda A."/>
            <person name="Takaki Y."/>
            <person name="Nishi S."/>
            <person name="Hori S."/>
            <person name="Arai W."/>
            <person name="Tsubouchi T."/>
            <person name="Morono Y."/>
            <person name="Uchiyama I."/>
            <person name="Ito T."/>
            <person name="Fujiyama A."/>
            <person name="Inagaki F."/>
            <person name="Takami H."/>
        </authorList>
    </citation>
    <scope>NUCLEOTIDE SEQUENCE</scope>
    <source>
        <strain evidence="1">Expedition CK06-06</strain>
    </source>
</reference>
<name>X1PJR8_9ZZZZ</name>
<evidence type="ECO:0000313" key="1">
    <source>
        <dbReference type="EMBL" id="GAI56083.1"/>
    </source>
</evidence>
<protein>
    <submittedName>
        <fullName evidence="1">Uncharacterized protein</fullName>
    </submittedName>
</protein>
<dbReference type="AlphaFoldDB" id="X1PJR8"/>
<dbReference type="EMBL" id="BARV01039314">
    <property type="protein sequence ID" value="GAI56083.1"/>
    <property type="molecule type" value="Genomic_DNA"/>
</dbReference>
<organism evidence="1">
    <name type="scientific">marine sediment metagenome</name>
    <dbReference type="NCBI Taxonomy" id="412755"/>
    <lineage>
        <taxon>unclassified sequences</taxon>
        <taxon>metagenomes</taxon>
        <taxon>ecological metagenomes</taxon>
    </lineage>
</organism>
<accession>X1PJR8</accession>
<proteinExistence type="predicted"/>
<comment type="caution">
    <text evidence="1">The sequence shown here is derived from an EMBL/GenBank/DDBJ whole genome shotgun (WGS) entry which is preliminary data.</text>
</comment>
<gene>
    <name evidence="1" type="ORF">S06H3_60290</name>
</gene>